<evidence type="ECO:0000313" key="7">
    <source>
        <dbReference type="Proteomes" id="UP001054889"/>
    </source>
</evidence>
<evidence type="ECO:0000259" key="5">
    <source>
        <dbReference type="Pfam" id="PF12047"/>
    </source>
</evidence>
<evidence type="ECO:0000256" key="4">
    <source>
        <dbReference type="SAM" id="Phobius"/>
    </source>
</evidence>
<keyword evidence="4" id="KW-0472">Membrane</keyword>
<dbReference type="EMBL" id="BQKI01000105">
    <property type="protein sequence ID" value="GJN40181.1"/>
    <property type="molecule type" value="Genomic_DNA"/>
</dbReference>
<keyword evidence="7" id="KW-1185">Reference proteome</keyword>
<feature type="transmembrane region" description="Helical" evidence="4">
    <location>
        <begin position="58"/>
        <end position="78"/>
    </location>
</feature>
<accession>A0AAV5FYR9</accession>
<keyword evidence="4" id="KW-0812">Transmembrane</keyword>
<dbReference type="Proteomes" id="UP001054889">
    <property type="component" value="Unassembled WGS sequence"/>
</dbReference>
<evidence type="ECO:0000313" key="6">
    <source>
        <dbReference type="EMBL" id="GJN40181.1"/>
    </source>
</evidence>
<reference evidence="6" key="1">
    <citation type="journal article" date="2018" name="DNA Res.">
        <title>Multiple hybrid de novo genome assembly of finger millet, an orphan allotetraploid crop.</title>
        <authorList>
            <person name="Hatakeyama M."/>
            <person name="Aluri S."/>
            <person name="Balachadran M.T."/>
            <person name="Sivarajan S.R."/>
            <person name="Patrignani A."/>
            <person name="Gruter S."/>
            <person name="Poveda L."/>
            <person name="Shimizu-Inatsugi R."/>
            <person name="Baeten J."/>
            <person name="Francoijs K.J."/>
            <person name="Nataraja K.N."/>
            <person name="Reddy Y.A.N."/>
            <person name="Phadnis S."/>
            <person name="Ravikumar R.L."/>
            <person name="Schlapbach R."/>
            <person name="Sreeman S.M."/>
            <person name="Shimizu K.K."/>
        </authorList>
    </citation>
    <scope>NUCLEOTIDE SEQUENCE</scope>
</reference>
<comment type="subcellular location">
    <subcellularLocation>
        <location evidence="1">Nucleus</location>
    </subcellularLocation>
</comment>
<proteinExistence type="predicted"/>
<dbReference type="GO" id="GO:0005634">
    <property type="term" value="C:nucleus"/>
    <property type="evidence" value="ECO:0007669"/>
    <property type="project" value="UniProtKB-SubCell"/>
</dbReference>
<gene>
    <name evidence="6" type="primary">gb29360</name>
    <name evidence="6" type="ORF">PR202_gb29360</name>
</gene>
<evidence type="ECO:0000256" key="1">
    <source>
        <dbReference type="ARBA" id="ARBA00004123"/>
    </source>
</evidence>
<dbReference type="InterPro" id="IPR022702">
    <property type="entry name" value="Cytosine_MeTrfase1_RFD"/>
</dbReference>
<organism evidence="6 7">
    <name type="scientific">Eleusine coracana subsp. coracana</name>
    <dbReference type="NCBI Taxonomy" id="191504"/>
    <lineage>
        <taxon>Eukaryota</taxon>
        <taxon>Viridiplantae</taxon>
        <taxon>Streptophyta</taxon>
        <taxon>Embryophyta</taxon>
        <taxon>Tracheophyta</taxon>
        <taxon>Spermatophyta</taxon>
        <taxon>Magnoliopsida</taxon>
        <taxon>Liliopsida</taxon>
        <taxon>Poales</taxon>
        <taxon>Poaceae</taxon>
        <taxon>PACMAD clade</taxon>
        <taxon>Chloridoideae</taxon>
        <taxon>Cynodonteae</taxon>
        <taxon>Eleusininae</taxon>
        <taxon>Eleusine</taxon>
    </lineage>
</organism>
<comment type="caution">
    <text evidence="6">The sequence shown here is derived from an EMBL/GenBank/DDBJ whole genome shotgun (WGS) entry which is preliminary data.</text>
</comment>
<feature type="region of interest" description="Disordered" evidence="3">
    <location>
        <begin position="285"/>
        <end position="305"/>
    </location>
</feature>
<dbReference type="AlphaFoldDB" id="A0AAV5FYR9"/>
<protein>
    <recommendedName>
        <fullName evidence="5">RFTS domain-containing protein</fullName>
    </recommendedName>
</protein>
<feature type="domain" description="RFTS" evidence="5">
    <location>
        <begin position="96"/>
        <end position="223"/>
    </location>
</feature>
<sequence>MWSPQACNHFQSEDTVRVIAAIMTQARLPREFAKLPEPTWALTIDAPFTGGLKPGTNLLFLISSFGCCSCAILGGFLIGSSEAAAMMSSEDDDVEPRLKAVENYYFVDDDDSPVSFDVLPFQFNAAEEVPSFKRDVYLRGFADGGLQKVYKQVVAWKLGLEGDLPEITVLSTEGSWIVLLKPRSSYKVTIRSVLITVEMLHFVRRNPMVAEEEMWGHLQEVFGKNTVEMMGKIAQNTVKNIVKVDQNTVEMIDKVAKNVVEKIGMVASDDLEVKYPFIAEHEEREEMIEDDSKHQSCNGDNDVDEEEEEGDLFDSVCAICDNGGELLCKARFGGTTPSVQVVLSSLKHEAQLWTFAGACVLKDLGLGRDHDMDLDIGTPSRDHLKFPRIAKPVHSVKKKAKELAQKKRRTFDDSYFDEPVQKSSRRAVAKSSFEPVKKKAKYLKEIIGPGESLLECHVVANSPKQPVNKQEQELASLSLPTTGKTPRSSFPAVDSETEKRVIALVEKETSSLTLNDISRRCAIPSTYASSGRQLDKIIAQGKLERSVQITQTNDRVAAALNSEYHVPEAAALNSRR</sequence>
<evidence type="ECO:0000256" key="3">
    <source>
        <dbReference type="SAM" id="MobiDB-lite"/>
    </source>
</evidence>
<keyword evidence="2" id="KW-0539">Nucleus</keyword>
<dbReference type="PANTHER" id="PTHR46235">
    <property type="entry name" value="PHD FINGER-CONTAINING PROTEIN DDB_G0268158"/>
    <property type="match status" value="1"/>
</dbReference>
<dbReference type="Pfam" id="PF12047">
    <property type="entry name" value="DNMT1-RFD"/>
    <property type="match status" value="1"/>
</dbReference>
<reference evidence="6" key="2">
    <citation type="submission" date="2021-12" db="EMBL/GenBank/DDBJ databases">
        <title>Resequencing data analysis of finger millet.</title>
        <authorList>
            <person name="Hatakeyama M."/>
            <person name="Aluri S."/>
            <person name="Balachadran M.T."/>
            <person name="Sivarajan S.R."/>
            <person name="Poveda L."/>
            <person name="Shimizu-Inatsugi R."/>
            <person name="Schlapbach R."/>
            <person name="Sreeman S.M."/>
            <person name="Shimizu K.K."/>
        </authorList>
    </citation>
    <scope>NUCLEOTIDE SEQUENCE</scope>
</reference>
<evidence type="ECO:0000256" key="2">
    <source>
        <dbReference type="ARBA" id="ARBA00023242"/>
    </source>
</evidence>
<dbReference type="PANTHER" id="PTHR46235:SF3">
    <property type="entry name" value="PHD FINGER-CONTAINING PROTEIN DDB_G0268158"/>
    <property type="match status" value="1"/>
</dbReference>
<feature type="compositionally biased region" description="Basic and acidic residues" evidence="3">
    <location>
        <begin position="285"/>
        <end position="294"/>
    </location>
</feature>
<keyword evidence="4" id="KW-1133">Transmembrane helix</keyword>
<name>A0AAV5FYR9_ELECO</name>